<evidence type="ECO:0000313" key="6">
    <source>
        <dbReference type="Proteomes" id="UP001336250"/>
    </source>
</evidence>
<dbReference type="InterPro" id="IPR027417">
    <property type="entry name" value="P-loop_NTPase"/>
</dbReference>
<dbReference type="Proteomes" id="UP001336250">
    <property type="component" value="Unassembled WGS sequence"/>
</dbReference>
<gene>
    <name evidence="5" type="ORF">V4F39_09040</name>
</gene>
<feature type="domain" description="Bacterial type II secretion system protein E" evidence="4">
    <location>
        <begin position="640"/>
        <end position="654"/>
    </location>
</feature>
<evidence type="ECO:0000256" key="3">
    <source>
        <dbReference type="ARBA" id="ARBA00022840"/>
    </source>
</evidence>
<dbReference type="CDD" id="cd01129">
    <property type="entry name" value="PulE-GspE-like"/>
    <property type="match status" value="1"/>
</dbReference>
<dbReference type="Pfam" id="PF05157">
    <property type="entry name" value="MshEN"/>
    <property type="match status" value="1"/>
</dbReference>
<dbReference type="PROSITE" id="PS00662">
    <property type="entry name" value="T2SP_E"/>
    <property type="match status" value="1"/>
</dbReference>
<dbReference type="GO" id="GO:0005524">
    <property type="term" value="F:ATP binding"/>
    <property type="evidence" value="ECO:0007669"/>
    <property type="project" value="UniProtKB-KW"/>
</dbReference>
<dbReference type="PANTHER" id="PTHR30258:SF1">
    <property type="entry name" value="PROTEIN TRANSPORT PROTEIN HOFB HOMOLOG"/>
    <property type="match status" value="1"/>
</dbReference>
<dbReference type="InterPro" id="IPR007831">
    <property type="entry name" value="T2SS_GspE_N"/>
</dbReference>
<comment type="caution">
    <text evidence="5">The sequence shown here is derived from an EMBL/GenBank/DDBJ whole genome shotgun (WGS) entry which is preliminary data.</text>
</comment>
<dbReference type="SUPFAM" id="SSF52540">
    <property type="entry name" value="P-loop containing nucleoside triphosphate hydrolases"/>
    <property type="match status" value="1"/>
</dbReference>
<comment type="similarity">
    <text evidence="1">Belongs to the GSP E family.</text>
</comment>
<dbReference type="InterPro" id="IPR001482">
    <property type="entry name" value="T2SS/T4SS_dom"/>
</dbReference>
<keyword evidence="2" id="KW-0547">Nucleotide-binding</keyword>
<dbReference type="InterPro" id="IPR037257">
    <property type="entry name" value="T2SS_E_N_sf"/>
</dbReference>
<sequence>MSDLSMPPLEFSMQDTVPAALDPDRAPAYEPFKWPTPPFASYPEPVRQSRPEDCDIEGLSGKGRPAKLMSLTPEAGIAHVKVLPARAAIPLRFDQFRRITLKAPLAPFVASQYEPHAAIVDHRPAVPFRLVYNDDTACDGETIGHVEAPYGVFLFEPADDRGSVRRSFVPREAYRHIEFGPRIGEILVEQNAATPQAIEQAVEEQTRLRAQKLGDILVTRQIVTPDQLLEAIDQQAKMPMVRIGEALTALGLITDLQLEEALEQQKHDRSVPLGELLVRKGLVSRQDLQTALARKMGYPVVDLAHFPVESEAVRKLPFPVADRLNTLPLLLRGARLIVALEDPSRRAMLEELEFVTQLKIVPTLATASQIARALPLVYERFGMASAGARGMDDPGAAIEFDAQDASKLVESLEQQHSNAVNEADDEQPLEQSDNSLVRLINTMIIDAHGQGVSDIHIETYPGREKLKIRFRKDGVLRPYLELPHTYRAALIARIKIMCDLDISERRKPQDGKINFAKFSPQHRLELRVATIPTNNSLEDVVMRLLASAKPLPLEKLGVSERNYKRLIEAVERPYGMVLCVGPTGSGKTTTLHSALAKINTPERKIWTAEDPVEITQAGLRQVQVNAKIDWTFAKALRAFLRADPDVIMVGEIRDGETAQMAVEASLTGHLVFSTLHTNSAPETVTRLLDMGMDPFNFADALLAVLAQRLVRRICAHCRVAQPATDAQVQELLHDYQHVFPPNDPRFDQEMSDETLLAGWTARFGSGGRLMHYHAPGCKHCDDSGFKGRVGLHELLSMSRDLRRLVQTGARVEEILNTALAEGMRTLRQDGIEKVLQGLTTIEEVRATSNV</sequence>
<proteinExistence type="inferred from homology"/>
<accession>A0AAW9Q1X7</accession>
<dbReference type="Gene3D" id="3.30.450.90">
    <property type="match status" value="1"/>
</dbReference>
<evidence type="ECO:0000256" key="1">
    <source>
        <dbReference type="ARBA" id="ARBA00006611"/>
    </source>
</evidence>
<dbReference type="Gene3D" id="3.30.300.160">
    <property type="entry name" value="Type II secretion system, protein E, N-terminal domain"/>
    <property type="match status" value="1"/>
</dbReference>
<keyword evidence="6" id="KW-1185">Reference proteome</keyword>
<dbReference type="GO" id="GO:0016887">
    <property type="term" value="F:ATP hydrolysis activity"/>
    <property type="evidence" value="ECO:0007669"/>
    <property type="project" value="TreeGrafter"/>
</dbReference>
<dbReference type="EMBL" id="JAZIBG010000020">
    <property type="protein sequence ID" value="MEF7614053.1"/>
    <property type="molecule type" value="Genomic_DNA"/>
</dbReference>
<name>A0AAW9Q1X7_9BURK</name>
<dbReference type="AlphaFoldDB" id="A0AAW9Q1X7"/>
<dbReference type="Pfam" id="PF00437">
    <property type="entry name" value="T2SSE"/>
    <property type="match status" value="1"/>
</dbReference>
<evidence type="ECO:0000259" key="4">
    <source>
        <dbReference type="PROSITE" id="PS00662"/>
    </source>
</evidence>
<protein>
    <submittedName>
        <fullName evidence="5">ATPase, T2SS/T4P/T4SS family</fullName>
    </submittedName>
</protein>
<dbReference type="Gene3D" id="3.40.50.300">
    <property type="entry name" value="P-loop containing nucleotide triphosphate hydrolases"/>
    <property type="match status" value="1"/>
</dbReference>
<keyword evidence="3" id="KW-0067">ATP-binding</keyword>
<dbReference type="SUPFAM" id="SSF160246">
    <property type="entry name" value="EspE N-terminal domain-like"/>
    <property type="match status" value="2"/>
</dbReference>
<evidence type="ECO:0000256" key="2">
    <source>
        <dbReference type="ARBA" id="ARBA00022741"/>
    </source>
</evidence>
<organism evidence="5 6">
    <name type="scientific">Aquincola agrisoli</name>
    <dbReference type="NCBI Taxonomy" id="3119538"/>
    <lineage>
        <taxon>Bacteria</taxon>
        <taxon>Pseudomonadati</taxon>
        <taxon>Pseudomonadota</taxon>
        <taxon>Betaproteobacteria</taxon>
        <taxon>Burkholderiales</taxon>
        <taxon>Sphaerotilaceae</taxon>
        <taxon>Aquincola</taxon>
    </lineage>
</organism>
<dbReference type="FunFam" id="3.40.50.300:FF:000398">
    <property type="entry name" value="Type IV pilus assembly ATPase PilB"/>
    <property type="match status" value="1"/>
</dbReference>
<reference evidence="5 6" key="1">
    <citation type="submission" date="2024-02" db="EMBL/GenBank/DDBJ databases">
        <title>Genome sequence of Aquincola sp. MAHUQ-54.</title>
        <authorList>
            <person name="Huq M.A."/>
        </authorList>
    </citation>
    <scope>NUCLEOTIDE SEQUENCE [LARGE SCALE GENOMIC DNA]</scope>
    <source>
        <strain evidence="5 6">MAHUQ-54</strain>
    </source>
</reference>
<evidence type="ECO:0000313" key="5">
    <source>
        <dbReference type="EMBL" id="MEF7614053.1"/>
    </source>
</evidence>
<dbReference type="RefSeq" id="WP_332288992.1">
    <property type="nucleotide sequence ID" value="NZ_JAZIBG010000020.1"/>
</dbReference>
<dbReference type="PANTHER" id="PTHR30258">
    <property type="entry name" value="TYPE II SECRETION SYSTEM PROTEIN GSPE-RELATED"/>
    <property type="match status" value="1"/>
</dbReference>
<dbReference type="GO" id="GO:0005886">
    <property type="term" value="C:plasma membrane"/>
    <property type="evidence" value="ECO:0007669"/>
    <property type="project" value="TreeGrafter"/>
</dbReference>